<dbReference type="PROSITE" id="PS51762">
    <property type="entry name" value="GH16_2"/>
    <property type="match status" value="1"/>
</dbReference>
<dbReference type="Gene3D" id="2.60.120.200">
    <property type="match status" value="1"/>
</dbReference>
<gene>
    <name evidence="2" type="ORF">FA13DRAFT_1739094</name>
</gene>
<dbReference type="CDD" id="cd02181">
    <property type="entry name" value="GH16_fungal_Lam16A_glucanase"/>
    <property type="match status" value="1"/>
</dbReference>
<dbReference type="PANTHER" id="PTHR10963:SF24">
    <property type="entry name" value="GLYCOSIDASE C21B10.07-RELATED"/>
    <property type="match status" value="1"/>
</dbReference>
<dbReference type="EMBL" id="QPFP01000065">
    <property type="protein sequence ID" value="TEB24537.1"/>
    <property type="molecule type" value="Genomic_DNA"/>
</dbReference>
<dbReference type="InterPro" id="IPR050546">
    <property type="entry name" value="Glycosyl_Hydrlase_16"/>
</dbReference>
<evidence type="ECO:0000313" key="2">
    <source>
        <dbReference type="EMBL" id="TEB24537.1"/>
    </source>
</evidence>
<dbReference type="InterPro" id="IPR013320">
    <property type="entry name" value="ConA-like_dom_sf"/>
</dbReference>
<organism evidence="2 3">
    <name type="scientific">Coprinellus micaceus</name>
    <name type="common">Glistening ink-cap mushroom</name>
    <name type="synonym">Coprinus micaceus</name>
    <dbReference type="NCBI Taxonomy" id="71717"/>
    <lineage>
        <taxon>Eukaryota</taxon>
        <taxon>Fungi</taxon>
        <taxon>Dikarya</taxon>
        <taxon>Basidiomycota</taxon>
        <taxon>Agaricomycotina</taxon>
        <taxon>Agaricomycetes</taxon>
        <taxon>Agaricomycetidae</taxon>
        <taxon>Agaricales</taxon>
        <taxon>Agaricineae</taxon>
        <taxon>Psathyrellaceae</taxon>
        <taxon>Coprinellus</taxon>
    </lineage>
</organism>
<dbReference type="STRING" id="71717.A0A4Y7SRN8"/>
<keyword evidence="3" id="KW-1185">Reference proteome</keyword>
<proteinExistence type="predicted"/>
<dbReference type="GO" id="GO:0009251">
    <property type="term" value="P:glucan catabolic process"/>
    <property type="evidence" value="ECO:0007669"/>
    <property type="project" value="TreeGrafter"/>
</dbReference>
<dbReference type="Proteomes" id="UP000298030">
    <property type="component" value="Unassembled WGS sequence"/>
</dbReference>
<dbReference type="OrthoDB" id="192832at2759"/>
<evidence type="ECO:0000259" key="1">
    <source>
        <dbReference type="PROSITE" id="PS51762"/>
    </source>
</evidence>
<evidence type="ECO:0000313" key="3">
    <source>
        <dbReference type="Proteomes" id="UP000298030"/>
    </source>
</evidence>
<sequence>MDWDTRRPPGTSVASTHQGPLSPVLSMRLPCARALAIVLSLLSATLAASYRQHKEIIGEDFMEDFNVEGIPDPTHGRVTYVNKATAQRSNLTYATKTRFILRADSESVVKRGERGRQSVRVRSKDSYRRHVAVFDIRHMPEGCGTWPAVWEVGDNWPHGGEIDILEGVNNIGPNAATLHTGANCAMDANRSGQKGEQAKNNDCDVSAGRSNLGCSVRMRDARSYGTPFNKAGGGYYAVERASNHIKVWFWTRSAANVPASVKSGAKTVDPDTWGTPDAYFPGGQNCDIDKKFGPQHIIINLTFCGDWAGNANAYGAAGCPRTCIDFVDNNPQEFKNAYFDIASLRTYIP</sequence>
<comment type="caution">
    <text evidence="2">The sequence shown here is derived from an EMBL/GenBank/DDBJ whole genome shotgun (WGS) entry which is preliminary data.</text>
</comment>
<accession>A0A4Y7SRN8</accession>
<dbReference type="Pfam" id="PF26113">
    <property type="entry name" value="GH16_XgeA"/>
    <property type="match status" value="1"/>
</dbReference>
<reference evidence="2 3" key="1">
    <citation type="journal article" date="2019" name="Nat. Ecol. Evol.">
        <title>Megaphylogeny resolves global patterns of mushroom evolution.</title>
        <authorList>
            <person name="Varga T."/>
            <person name="Krizsan K."/>
            <person name="Foldi C."/>
            <person name="Dima B."/>
            <person name="Sanchez-Garcia M."/>
            <person name="Sanchez-Ramirez S."/>
            <person name="Szollosi G.J."/>
            <person name="Szarkandi J.G."/>
            <person name="Papp V."/>
            <person name="Albert L."/>
            <person name="Andreopoulos W."/>
            <person name="Angelini C."/>
            <person name="Antonin V."/>
            <person name="Barry K.W."/>
            <person name="Bougher N.L."/>
            <person name="Buchanan P."/>
            <person name="Buyck B."/>
            <person name="Bense V."/>
            <person name="Catcheside P."/>
            <person name="Chovatia M."/>
            <person name="Cooper J."/>
            <person name="Damon W."/>
            <person name="Desjardin D."/>
            <person name="Finy P."/>
            <person name="Geml J."/>
            <person name="Haridas S."/>
            <person name="Hughes K."/>
            <person name="Justo A."/>
            <person name="Karasinski D."/>
            <person name="Kautmanova I."/>
            <person name="Kiss B."/>
            <person name="Kocsube S."/>
            <person name="Kotiranta H."/>
            <person name="LaButti K.M."/>
            <person name="Lechner B.E."/>
            <person name="Liimatainen K."/>
            <person name="Lipzen A."/>
            <person name="Lukacs Z."/>
            <person name="Mihaltcheva S."/>
            <person name="Morgado L.N."/>
            <person name="Niskanen T."/>
            <person name="Noordeloos M.E."/>
            <person name="Ohm R.A."/>
            <person name="Ortiz-Santana B."/>
            <person name="Ovrebo C."/>
            <person name="Racz N."/>
            <person name="Riley R."/>
            <person name="Savchenko A."/>
            <person name="Shiryaev A."/>
            <person name="Soop K."/>
            <person name="Spirin V."/>
            <person name="Szebenyi C."/>
            <person name="Tomsovsky M."/>
            <person name="Tulloss R.E."/>
            <person name="Uehling J."/>
            <person name="Grigoriev I.V."/>
            <person name="Vagvolgyi C."/>
            <person name="Papp T."/>
            <person name="Martin F.M."/>
            <person name="Miettinen O."/>
            <person name="Hibbett D.S."/>
            <person name="Nagy L.G."/>
        </authorList>
    </citation>
    <scope>NUCLEOTIDE SEQUENCE [LARGE SCALE GENOMIC DNA]</scope>
    <source>
        <strain evidence="2 3">FP101781</strain>
    </source>
</reference>
<dbReference type="InterPro" id="IPR000757">
    <property type="entry name" value="Beta-glucanase-like"/>
</dbReference>
<dbReference type="PANTHER" id="PTHR10963">
    <property type="entry name" value="GLYCOSYL HYDROLASE-RELATED"/>
    <property type="match status" value="1"/>
</dbReference>
<feature type="domain" description="GH16" evidence="1">
    <location>
        <begin position="1"/>
        <end position="316"/>
    </location>
</feature>
<dbReference type="GO" id="GO:0004553">
    <property type="term" value="F:hydrolase activity, hydrolyzing O-glycosyl compounds"/>
    <property type="evidence" value="ECO:0007669"/>
    <property type="project" value="InterPro"/>
</dbReference>
<dbReference type="SUPFAM" id="SSF49899">
    <property type="entry name" value="Concanavalin A-like lectins/glucanases"/>
    <property type="match status" value="1"/>
</dbReference>
<dbReference type="AlphaFoldDB" id="A0A4Y7SRN8"/>
<name>A0A4Y7SRN8_COPMI</name>
<protein>
    <recommendedName>
        <fullName evidence="1">GH16 domain-containing protein</fullName>
    </recommendedName>
</protein>